<evidence type="ECO:0008006" key="5">
    <source>
        <dbReference type="Google" id="ProtNLM"/>
    </source>
</evidence>
<accession>A0A151ZHQ0</accession>
<reference evidence="3 4" key="1">
    <citation type="submission" date="2015-12" db="EMBL/GenBank/DDBJ databases">
        <title>Dictyostelia acquired genes for synthesis and detection of signals that induce cell-type specialization by lateral gene transfer from prokaryotes.</title>
        <authorList>
            <person name="Gloeckner G."/>
            <person name="Schaap P."/>
        </authorList>
    </citation>
    <scope>NUCLEOTIDE SEQUENCE [LARGE SCALE GENOMIC DNA]</scope>
    <source>
        <strain evidence="3 4">TK</strain>
    </source>
</reference>
<keyword evidence="2" id="KW-0812">Transmembrane</keyword>
<sequence length="330" mass="38340">MYADEESTVTNSNNNGDITTPSGFEVEIAQGEPTMTGNFNMQHISDSGVPHEWEIRYLHINDGSLTIKESADDRITRGIISLHDIVEIERLPLGSGPNPEDKYILRIQMRSKTQYKMVLDSYSTLMEWTRIFERHKGIMREEDINPPPPVHYTPQKHKYTLKDWFANRRLFGEAWMVYLFIAYTIMLVILFSVLWTQYLLPFRGITQVPTQCFVLKSDYEYLWKKNYDLIYDVTYTVGNETVEGTIHRPCGGASCPDQLDDYPTNELSSCYYDEDDTDFVFFKLQPYVNKRYSIVFGVCGGLFAPWLICVVTLLLVRWKTVSKIIRNTCC</sequence>
<organism evidence="3 4">
    <name type="scientific">Tieghemostelium lacteum</name>
    <name type="common">Slime mold</name>
    <name type="synonym">Dictyostelium lacteum</name>
    <dbReference type="NCBI Taxonomy" id="361077"/>
    <lineage>
        <taxon>Eukaryota</taxon>
        <taxon>Amoebozoa</taxon>
        <taxon>Evosea</taxon>
        <taxon>Eumycetozoa</taxon>
        <taxon>Dictyostelia</taxon>
        <taxon>Dictyosteliales</taxon>
        <taxon>Raperosteliaceae</taxon>
        <taxon>Tieghemostelium</taxon>
    </lineage>
</organism>
<evidence type="ECO:0000313" key="4">
    <source>
        <dbReference type="Proteomes" id="UP000076078"/>
    </source>
</evidence>
<feature type="compositionally biased region" description="Polar residues" evidence="1">
    <location>
        <begin position="8"/>
        <end position="22"/>
    </location>
</feature>
<name>A0A151ZHQ0_TIELA</name>
<evidence type="ECO:0000256" key="2">
    <source>
        <dbReference type="SAM" id="Phobius"/>
    </source>
</evidence>
<dbReference type="InParanoid" id="A0A151ZHQ0"/>
<keyword evidence="2" id="KW-0472">Membrane</keyword>
<feature type="region of interest" description="Disordered" evidence="1">
    <location>
        <begin position="1"/>
        <end position="22"/>
    </location>
</feature>
<dbReference type="OrthoDB" id="18554at2759"/>
<gene>
    <name evidence="3" type="ORF">DLAC_06128</name>
</gene>
<dbReference type="Proteomes" id="UP000076078">
    <property type="component" value="Unassembled WGS sequence"/>
</dbReference>
<keyword evidence="2" id="KW-1133">Transmembrane helix</keyword>
<dbReference type="OMA" id="NTHYINS"/>
<feature type="transmembrane region" description="Helical" evidence="2">
    <location>
        <begin position="292"/>
        <end position="316"/>
    </location>
</feature>
<protein>
    <recommendedName>
        <fullName evidence="5">PH domain-containing protein</fullName>
    </recommendedName>
</protein>
<dbReference type="FunCoup" id="A0A151ZHQ0">
    <property type="interactions" value="738"/>
</dbReference>
<proteinExistence type="predicted"/>
<dbReference type="EMBL" id="LODT01000028">
    <property type="protein sequence ID" value="KYQ93437.1"/>
    <property type="molecule type" value="Genomic_DNA"/>
</dbReference>
<comment type="caution">
    <text evidence="3">The sequence shown here is derived from an EMBL/GenBank/DDBJ whole genome shotgun (WGS) entry which is preliminary data.</text>
</comment>
<dbReference type="SUPFAM" id="SSF50729">
    <property type="entry name" value="PH domain-like"/>
    <property type="match status" value="1"/>
</dbReference>
<keyword evidence="4" id="KW-1185">Reference proteome</keyword>
<dbReference type="AlphaFoldDB" id="A0A151ZHQ0"/>
<evidence type="ECO:0000256" key="1">
    <source>
        <dbReference type="SAM" id="MobiDB-lite"/>
    </source>
</evidence>
<feature type="transmembrane region" description="Helical" evidence="2">
    <location>
        <begin position="175"/>
        <end position="195"/>
    </location>
</feature>
<evidence type="ECO:0000313" key="3">
    <source>
        <dbReference type="EMBL" id="KYQ93437.1"/>
    </source>
</evidence>